<dbReference type="KEGG" id="vg:65129530"/>
<dbReference type="Proteomes" id="UP000594030">
    <property type="component" value="Segment"/>
</dbReference>
<reference evidence="1 2" key="1">
    <citation type="submission" date="2020-07" db="EMBL/GenBank/DDBJ databases">
        <title>Taxonomic proposal: Crassvirales, a new order of highly abundant and diverse bacterial viruses.</title>
        <authorList>
            <person name="Shkoporov A.N."/>
            <person name="Stockdale S.R."/>
            <person name="Guerin E."/>
            <person name="Ross R.P."/>
            <person name="Hill C."/>
        </authorList>
    </citation>
    <scope>NUCLEOTIDE SEQUENCE [LARGE SCALE GENOMIC DNA]</scope>
</reference>
<accession>A0A7M1RXF6</accession>
<evidence type="ECO:0000313" key="1">
    <source>
        <dbReference type="EMBL" id="QOR59038.1"/>
    </source>
</evidence>
<name>A0A7M1RXF6_9CAUD</name>
<dbReference type="GeneID" id="65129530"/>
<proteinExistence type="predicted"/>
<evidence type="ECO:0000313" key="2">
    <source>
        <dbReference type="Proteomes" id="UP000594030"/>
    </source>
</evidence>
<dbReference type="RefSeq" id="YP_010111196.1">
    <property type="nucleotide sequence ID" value="NC_055878.1"/>
</dbReference>
<protein>
    <submittedName>
        <fullName evidence="1">Uncharacterized protein</fullName>
    </submittedName>
</protein>
<dbReference type="EMBL" id="MT774385">
    <property type="protein sequence ID" value="QOR59038.1"/>
    <property type="molecule type" value="Genomic_DNA"/>
</dbReference>
<sequence length="83" mass="9693">MKKDNVKTFYTCVIESEYLRKTYYELLSDLGYTPTPGIKYNTIPGISIGHDFFCNNFINGAYIVEDPRDFLEIAIKHSVFYHL</sequence>
<organism evidence="1 2">
    <name type="scientific">uncultured phage cr108_1</name>
    <dbReference type="NCBI Taxonomy" id="2772069"/>
    <lineage>
        <taxon>Viruses</taxon>
        <taxon>Duplodnaviria</taxon>
        <taxon>Heunggongvirae</taxon>
        <taxon>Uroviricota</taxon>
        <taxon>Caudoviricetes</taxon>
        <taxon>Crassvirales</taxon>
        <taxon>Steigviridae</taxon>
        <taxon>Asinivirinae</taxon>
        <taxon>Pipoluvirus</taxon>
        <taxon>Pipoluvirus rarus</taxon>
    </lineage>
</organism>
<keyword evidence="2" id="KW-1185">Reference proteome</keyword>